<accession>A0AC60P5L9</accession>
<proteinExistence type="predicted"/>
<comment type="caution">
    <text evidence="1">The sequence shown here is derived from an EMBL/GenBank/DDBJ whole genome shotgun (WGS) entry which is preliminary data.</text>
</comment>
<dbReference type="EMBL" id="JABSTQ010011163">
    <property type="protein sequence ID" value="KAG0414616.1"/>
    <property type="molecule type" value="Genomic_DNA"/>
</dbReference>
<dbReference type="Proteomes" id="UP000805193">
    <property type="component" value="Unassembled WGS sequence"/>
</dbReference>
<reference evidence="1 2" key="1">
    <citation type="journal article" date="2020" name="Cell">
        <title>Large-Scale Comparative Analyses of Tick Genomes Elucidate Their Genetic Diversity and Vector Capacities.</title>
        <authorList>
            <consortium name="Tick Genome and Microbiome Consortium (TIGMIC)"/>
            <person name="Jia N."/>
            <person name="Wang J."/>
            <person name="Shi W."/>
            <person name="Du L."/>
            <person name="Sun Y."/>
            <person name="Zhan W."/>
            <person name="Jiang J.F."/>
            <person name="Wang Q."/>
            <person name="Zhang B."/>
            <person name="Ji P."/>
            <person name="Bell-Sakyi L."/>
            <person name="Cui X.M."/>
            <person name="Yuan T.T."/>
            <person name="Jiang B.G."/>
            <person name="Yang W.F."/>
            <person name="Lam T.T."/>
            <person name="Chang Q.C."/>
            <person name="Ding S.J."/>
            <person name="Wang X.J."/>
            <person name="Zhu J.G."/>
            <person name="Ruan X.D."/>
            <person name="Zhao L."/>
            <person name="Wei J.T."/>
            <person name="Ye R.Z."/>
            <person name="Que T.C."/>
            <person name="Du C.H."/>
            <person name="Zhou Y.H."/>
            <person name="Cheng J.X."/>
            <person name="Dai P.F."/>
            <person name="Guo W.B."/>
            <person name="Han X.H."/>
            <person name="Huang E.J."/>
            <person name="Li L.F."/>
            <person name="Wei W."/>
            <person name="Gao Y.C."/>
            <person name="Liu J.Z."/>
            <person name="Shao H.Z."/>
            <person name="Wang X."/>
            <person name="Wang C.C."/>
            <person name="Yang T.C."/>
            <person name="Huo Q.B."/>
            <person name="Li W."/>
            <person name="Chen H.Y."/>
            <person name="Chen S.E."/>
            <person name="Zhou L.G."/>
            <person name="Ni X.B."/>
            <person name="Tian J.H."/>
            <person name="Sheng Y."/>
            <person name="Liu T."/>
            <person name="Pan Y.S."/>
            <person name="Xia L.Y."/>
            <person name="Li J."/>
            <person name="Zhao F."/>
            <person name="Cao W.C."/>
        </authorList>
    </citation>
    <scope>NUCLEOTIDE SEQUENCE [LARGE SCALE GENOMIC DNA]</scope>
    <source>
        <strain evidence="1">Iper-2018</strain>
    </source>
</reference>
<sequence>MKRSLQKSSLTREEIDALLELGDDSEDGLDISSEAEREGPEDAGEDGEPGDKLGSSDSDSSQDVPLIRKLNENDMWFSGTCRANHLDRASGKLKPMNELKAGGRGSSSVCTSTDNITITRWFDNSLVHIALSYVGRETKGRRSSIQQEEQKILDVPRPHPVKTYNQHMGGVDIMDFMIARYRYDVCNKRG</sequence>
<evidence type="ECO:0000313" key="2">
    <source>
        <dbReference type="Proteomes" id="UP000805193"/>
    </source>
</evidence>
<evidence type="ECO:0000313" key="1">
    <source>
        <dbReference type="EMBL" id="KAG0414616.1"/>
    </source>
</evidence>
<name>A0AC60P5L9_IXOPE</name>
<gene>
    <name evidence="1" type="ORF">HPB47_008223</name>
</gene>
<protein>
    <submittedName>
        <fullName evidence="1">Uncharacterized protein</fullName>
    </submittedName>
</protein>
<organism evidence="1 2">
    <name type="scientific">Ixodes persulcatus</name>
    <name type="common">Taiga tick</name>
    <dbReference type="NCBI Taxonomy" id="34615"/>
    <lineage>
        <taxon>Eukaryota</taxon>
        <taxon>Metazoa</taxon>
        <taxon>Ecdysozoa</taxon>
        <taxon>Arthropoda</taxon>
        <taxon>Chelicerata</taxon>
        <taxon>Arachnida</taxon>
        <taxon>Acari</taxon>
        <taxon>Parasitiformes</taxon>
        <taxon>Ixodida</taxon>
        <taxon>Ixodoidea</taxon>
        <taxon>Ixodidae</taxon>
        <taxon>Ixodinae</taxon>
        <taxon>Ixodes</taxon>
    </lineage>
</organism>
<keyword evidence="2" id="KW-1185">Reference proteome</keyword>